<dbReference type="EMBL" id="JACXIY010000028">
    <property type="protein sequence ID" value="MBD2871302.1"/>
    <property type="molecule type" value="Genomic_DNA"/>
</dbReference>
<gene>
    <name evidence="1" type="ORF">IDH41_22195</name>
</gene>
<organism evidence="1 2">
    <name type="scientific">Paenibacillus arenilitoris</name>
    <dbReference type="NCBI Taxonomy" id="2772299"/>
    <lineage>
        <taxon>Bacteria</taxon>
        <taxon>Bacillati</taxon>
        <taxon>Bacillota</taxon>
        <taxon>Bacilli</taxon>
        <taxon>Bacillales</taxon>
        <taxon>Paenibacillaceae</taxon>
        <taxon>Paenibacillus</taxon>
    </lineage>
</organism>
<dbReference type="AlphaFoldDB" id="A0A927CPU7"/>
<keyword evidence="2" id="KW-1185">Reference proteome</keyword>
<protein>
    <submittedName>
        <fullName evidence="1">Uncharacterized protein</fullName>
    </submittedName>
</protein>
<evidence type="ECO:0000313" key="1">
    <source>
        <dbReference type="EMBL" id="MBD2871302.1"/>
    </source>
</evidence>
<dbReference type="SUPFAM" id="SSF48371">
    <property type="entry name" value="ARM repeat"/>
    <property type="match status" value="1"/>
</dbReference>
<dbReference type="InterPro" id="IPR011989">
    <property type="entry name" value="ARM-like"/>
</dbReference>
<sequence>MAASMSNLQSNDRSLTSEAFHHLHQLTDDQVNWAYEIWDRLRDDLRHKDNLRRVHAAQLLCNLAKSDPEGRIVGDLPLLWEITKDERFVTARHCIQAIWKIGLAGPKQKEKLLQGLTERFRDCREEKNWSLIRYDLIVDLRKLYDHEQDEAVKRLALDLIESEEDLKYRKKYASVWK</sequence>
<reference evidence="1" key="1">
    <citation type="submission" date="2020-09" db="EMBL/GenBank/DDBJ databases">
        <title>A novel bacterium of genus Paenibacillus, isolated from South China Sea.</title>
        <authorList>
            <person name="Huang H."/>
            <person name="Mo K."/>
            <person name="Hu Y."/>
        </authorList>
    </citation>
    <scope>NUCLEOTIDE SEQUENCE</scope>
    <source>
        <strain evidence="1">IB182493</strain>
    </source>
</reference>
<dbReference type="InterPro" id="IPR016024">
    <property type="entry name" value="ARM-type_fold"/>
</dbReference>
<dbReference type="Gene3D" id="1.25.10.10">
    <property type="entry name" value="Leucine-rich Repeat Variant"/>
    <property type="match status" value="1"/>
</dbReference>
<accession>A0A927CPU7</accession>
<name>A0A927CPU7_9BACL</name>
<comment type="caution">
    <text evidence="1">The sequence shown here is derived from an EMBL/GenBank/DDBJ whole genome shotgun (WGS) entry which is preliminary data.</text>
</comment>
<proteinExistence type="predicted"/>
<evidence type="ECO:0000313" key="2">
    <source>
        <dbReference type="Proteomes" id="UP000632125"/>
    </source>
</evidence>
<dbReference type="Proteomes" id="UP000632125">
    <property type="component" value="Unassembled WGS sequence"/>
</dbReference>